<evidence type="ECO:0000313" key="2">
    <source>
        <dbReference type="EMBL" id="CCD71384.1"/>
    </source>
</evidence>
<evidence type="ECO:0000313" key="3">
    <source>
        <dbReference type="Proteomes" id="UP000001940"/>
    </source>
</evidence>
<dbReference type="Proteomes" id="UP000001940">
    <property type="component" value="Chromosome IV"/>
</dbReference>
<dbReference type="OrthoDB" id="5800592at2759"/>
<keyword evidence="3" id="KW-1185">Reference proteome</keyword>
<dbReference type="GeneID" id="185921"/>
<feature type="transmembrane region" description="Helical" evidence="1">
    <location>
        <begin position="104"/>
        <end position="123"/>
    </location>
</feature>
<keyword evidence="1" id="KW-0812">Transmembrane</keyword>
<dbReference type="WormBase" id="F47C12.10">
    <property type="protein sequence ID" value="CE28396"/>
    <property type="gene ID" value="WBGene00005432"/>
    <property type="gene designation" value="srh-222"/>
</dbReference>
<accession>O76829</accession>
<dbReference type="CTD" id="185921"/>
<dbReference type="PIR" id="T34282">
    <property type="entry name" value="T34282"/>
</dbReference>
<dbReference type="InterPro" id="IPR053220">
    <property type="entry name" value="Nematode_rcpt-like_serp_H"/>
</dbReference>
<dbReference type="PaxDb" id="6239-F47C12.10"/>
<feature type="transmembrane region" description="Helical" evidence="1">
    <location>
        <begin position="200"/>
        <end position="223"/>
    </location>
</feature>
<dbReference type="eggNOG" id="ENOG502TJDJ">
    <property type="taxonomic scope" value="Eukaryota"/>
</dbReference>
<dbReference type="FunCoup" id="O76829">
    <property type="interactions" value="226"/>
</dbReference>
<feature type="transmembrane region" description="Helical" evidence="1">
    <location>
        <begin position="280"/>
        <end position="298"/>
    </location>
</feature>
<dbReference type="InterPro" id="IPR019422">
    <property type="entry name" value="7TM_GPCR_serpentine_rcpt_Srh"/>
</dbReference>
<feature type="transmembrane region" description="Helical" evidence="1">
    <location>
        <begin position="67"/>
        <end position="92"/>
    </location>
</feature>
<keyword evidence="1" id="KW-0472">Membrane</keyword>
<evidence type="ECO:0000313" key="4">
    <source>
        <dbReference type="WormBase" id="F47C12.10"/>
    </source>
</evidence>
<dbReference type="AGR" id="WB:WBGene00005432"/>
<dbReference type="Pfam" id="PF10318">
    <property type="entry name" value="7TM_GPCR_Srh"/>
    <property type="match status" value="1"/>
</dbReference>
<dbReference type="AlphaFoldDB" id="O76829"/>
<dbReference type="PANTHER" id="PTHR22941:SF131">
    <property type="entry name" value="SERPENTINE RECEPTOR, CLASS H"/>
    <property type="match status" value="1"/>
</dbReference>
<feature type="transmembrane region" description="Helical" evidence="1">
    <location>
        <begin position="21"/>
        <end position="46"/>
    </location>
</feature>
<dbReference type="PANTHER" id="PTHR22941">
    <property type="entry name" value="SERPENTINE RECEPTOR"/>
    <property type="match status" value="1"/>
</dbReference>
<sequence>MSTKPLCSPDYNNTYIDSIEFFSLLLHTIGIVSTPIHIFGSYCVLYKTPKEMSSVKPSLLYLETTTFLLDLMLSVICTVNAFIPLMAVLPIGILTKFGLRLPEVFWILEMTIALFGCSVIVLLENRLYILMIDKRMWRRIRIPFLVFQHFTAIMYFYPIYRTMPPGPENQKEFILKAIPCLHPDVRNAPLYLVVEDRWKFLSWTVAEALLVALTLQGIFIFIIKSLRSYGQNRSNKTVDLQKKLLRAISIQLALPFCIIFIPLCYYTFSTSYRAAINNLMYVLMSTHGLFSTVVMIIVQKPYREFLLALLLLNRRSRDLGTRATNSVNNGIVTNRMF</sequence>
<keyword evidence="1" id="KW-1133">Transmembrane helix</keyword>
<protein>
    <submittedName>
        <fullName evidence="2">Serpentine Receptor, class H</fullName>
    </submittedName>
</protein>
<dbReference type="RefSeq" id="NP_500452.1">
    <property type="nucleotide sequence ID" value="NM_068051.1"/>
</dbReference>
<evidence type="ECO:0000256" key="1">
    <source>
        <dbReference type="SAM" id="Phobius"/>
    </source>
</evidence>
<dbReference type="EMBL" id="BX284604">
    <property type="protein sequence ID" value="CCD71384.1"/>
    <property type="molecule type" value="Genomic_DNA"/>
</dbReference>
<dbReference type="InParanoid" id="O76829"/>
<reference evidence="2 3" key="1">
    <citation type="journal article" date="1998" name="Science">
        <title>Genome sequence of the nematode C. elegans: a platform for investigating biology.</title>
        <authorList>
            <consortium name="The C. elegans sequencing consortium"/>
            <person name="Sulson J.E."/>
            <person name="Waterston R."/>
        </authorList>
    </citation>
    <scope>NUCLEOTIDE SEQUENCE [LARGE SCALE GENOMIC DNA]</scope>
    <source>
        <strain evidence="2 3">Bristol N2</strain>
    </source>
</reference>
<feature type="transmembrane region" description="Helical" evidence="1">
    <location>
        <begin position="144"/>
        <end position="160"/>
    </location>
</feature>
<name>O76829_CAEEL</name>
<dbReference type="UCSC" id="F47C12.10">
    <property type="organism name" value="c. elegans"/>
</dbReference>
<dbReference type="HOGENOM" id="CLU_042960_1_1_1"/>
<proteinExistence type="predicted"/>
<keyword evidence="2" id="KW-0675">Receptor</keyword>
<dbReference type="KEGG" id="cel:CELE_F47C12.10"/>
<dbReference type="PhylomeDB" id="O76829"/>
<gene>
    <name evidence="2 4" type="primary">srh-222</name>
    <name evidence="2" type="ORF">CELE_F47C12.10</name>
    <name evidence="4" type="ORF">F47C12.10</name>
</gene>
<organism evidence="2 3">
    <name type="scientific">Caenorhabditis elegans</name>
    <dbReference type="NCBI Taxonomy" id="6239"/>
    <lineage>
        <taxon>Eukaryota</taxon>
        <taxon>Metazoa</taxon>
        <taxon>Ecdysozoa</taxon>
        <taxon>Nematoda</taxon>
        <taxon>Chromadorea</taxon>
        <taxon>Rhabditida</taxon>
        <taxon>Rhabditina</taxon>
        <taxon>Rhabditomorpha</taxon>
        <taxon>Rhabditoidea</taxon>
        <taxon>Rhabditidae</taxon>
        <taxon>Peloderinae</taxon>
        <taxon>Caenorhabditis</taxon>
    </lineage>
</organism>
<feature type="transmembrane region" description="Helical" evidence="1">
    <location>
        <begin position="244"/>
        <end position="268"/>
    </location>
</feature>